<feature type="transmembrane region" description="Helical" evidence="2">
    <location>
        <begin position="371"/>
        <end position="388"/>
    </location>
</feature>
<accession>A0A7S4JUF1</accession>
<gene>
    <name evidence="4" type="ORF">OAUR00152_LOCUS33925</name>
</gene>
<feature type="transmembrane region" description="Helical" evidence="2">
    <location>
        <begin position="491"/>
        <end position="509"/>
    </location>
</feature>
<dbReference type="Gene3D" id="3.40.50.12660">
    <property type="match status" value="2"/>
</dbReference>
<comment type="similarity">
    <text evidence="1">Belongs to the peptidase C14B family.</text>
</comment>
<evidence type="ECO:0000313" key="4">
    <source>
        <dbReference type="EMBL" id="CAE2274322.1"/>
    </source>
</evidence>
<feature type="domain" description="Peptidase C14 caspase" evidence="3">
    <location>
        <begin position="8"/>
        <end position="99"/>
    </location>
</feature>
<sequence>MASAFDQQARRAIPAEVCMISGSMDSQTSSDVYDTGTFQLPNPAGKAGGACTSALLKVLQRRRRGTGQPSWVDILREMRQVLGSLGYDQIPQLTTSRCTEVNKPFGVVPQGFTGTKRCVLIGINYCGQNGELRGCHNDVLNVKKYLEQVHGFRDAVVLMDDGRHKSPTKKNILRAFKLVAKQSKSGDAVFIHYSGHGGRLRDNNGDEEDGYDETLIPLDFKKAGQISDDDLLQVLIRPLAAGVFMTCLMDCCHSGTVLDLPYKYTATSSNMELNEKFRAEKFMFTTRCSWLLNVLNFLAFAGNFAVTYGIGVLGFNGAPTNAELSEKYQTLITPAGWTFSIWAVIFTAQLLWSFAQLLLPAFRGAPLVRNGIRWYYIGVCIAQIGWTVAFSAEIIWLSLTAMLFILMFLVLIVVSQYNTQSHVSICGYLLLKFPFSVHAGWIVAASLVNISVLLVDLGVSANLQYYVALASLIGLLFVALFAVFWPARPELVVPLVLVWASVGISSELVHPTDSITSTFESDDIKVVRYLAIAMCSAVLSVDFCGVMRSCCQETTSQDKEEQGEYYSMQDV</sequence>
<reference evidence="4" key="1">
    <citation type="submission" date="2021-01" db="EMBL/GenBank/DDBJ databases">
        <authorList>
            <person name="Corre E."/>
            <person name="Pelletier E."/>
            <person name="Niang G."/>
            <person name="Scheremetjew M."/>
            <person name="Finn R."/>
            <person name="Kale V."/>
            <person name="Holt S."/>
            <person name="Cochrane G."/>
            <person name="Meng A."/>
            <person name="Brown T."/>
            <person name="Cohen L."/>
        </authorList>
    </citation>
    <scope>NUCLEOTIDE SEQUENCE</scope>
    <source>
        <strain evidence="4">Isolate 1302-5</strain>
    </source>
</reference>
<evidence type="ECO:0000259" key="3">
    <source>
        <dbReference type="Pfam" id="PF00656"/>
    </source>
</evidence>
<dbReference type="Pfam" id="PF00656">
    <property type="entry name" value="Peptidase_C14"/>
    <property type="match status" value="2"/>
</dbReference>
<evidence type="ECO:0000256" key="2">
    <source>
        <dbReference type="SAM" id="Phobius"/>
    </source>
</evidence>
<dbReference type="GO" id="GO:0006508">
    <property type="term" value="P:proteolysis"/>
    <property type="evidence" value="ECO:0007669"/>
    <property type="project" value="InterPro"/>
</dbReference>
<keyword evidence="2" id="KW-1133">Transmembrane helix</keyword>
<dbReference type="AlphaFoldDB" id="A0A7S4JUF1"/>
<dbReference type="PANTHER" id="PTHR48104">
    <property type="entry name" value="METACASPASE-4"/>
    <property type="match status" value="1"/>
</dbReference>
<feature type="transmembrane region" description="Helical" evidence="2">
    <location>
        <begin position="394"/>
        <end position="414"/>
    </location>
</feature>
<keyword evidence="2" id="KW-0812">Transmembrane</keyword>
<feature type="transmembrane region" description="Helical" evidence="2">
    <location>
        <begin position="435"/>
        <end position="457"/>
    </location>
</feature>
<feature type="transmembrane region" description="Helical" evidence="2">
    <location>
        <begin position="529"/>
        <end position="547"/>
    </location>
</feature>
<proteinExistence type="inferred from homology"/>
<name>A0A7S4JUF1_9STRA</name>
<dbReference type="InterPro" id="IPR050452">
    <property type="entry name" value="Metacaspase"/>
</dbReference>
<dbReference type="InterPro" id="IPR029030">
    <property type="entry name" value="Caspase-like_dom_sf"/>
</dbReference>
<dbReference type="GO" id="GO:0004197">
    <property type="term" value="F:cysteine-type endopeptidase activity"/>
    <property type="evidence" value="ECO:0007669"/>
    <property type="project" value="InterPro"/>
</dbReference>
<evidence type="ECO:0000256" key="1">
    <source>
        <dbReference type="ARBA" id="ARBA00009005"/>
    </source>
</evidence>
<dbReference type="GO" id="GO:0005737">
    <property type="term" value="C:cytoplasm"/>
    <property type="evidence" value="ECO:0007669"/>
    <property type="project" value="TreeGrafter"/>
</dbReference>
<protein>
    <recommendedName>
        <fullName evidence="3">Peptidase C14 caspase domain-containing protein</fullName>
    </recommendedName>
</protein>
<dbReference type="InterPro" id="IPR011600">
    <property type="entry name" value="Pept_C14_caspase"/>
</dbReference>
<feature type="transmembrane region" description="Helical" evidence="2">
    <location>
        <begin position="335"/>
        <end position="359"/>
    </location>
</feature>
<organism evidence="4">
    <name type="scientific">Odontella aurita</name>
    <dbReference type="NCBI Taxonomy" id="265563"/>
    <lineage>
        <taxon>Eukaryota</taxon>
        <taxon>Sar</taxon>
        <taxon>Stramenopiles</taxon>
        <taxon>Ochrophyta</taxon>
        <taxon>Bacillariophyta</taxon>
        <taxon>Mediophyceae</taxon>
        <taxon>Biddulphiophycidae</taxon>
        <taxon>Eupodiscales</taxon>
        <taxon>Odontellaceae</taxon>
        <taxon>Odontella</taxon>
    </lineage>
</organism>
<keyword evidence="2" id="KW-0472">Membrane</keyword>
<dbReference type="PANTHER" id="PTHR48104:SF30">
    <property type="entry name" value="METACASPASE-1"/>
    <property type="match status" value="1"/>
</dbReference>
<dbReference type="SUPFAM" id="SSF52129">
    <property type="entry name" value="Caspase-like"/>
    <property type="match status" value="1"/>
</dbReference>
<dbReference type="EMBL" id="HBKQ01049101">
    <property type="protein sequence ID" value="CAE2274322.1"/>
    <property type="molecule type" value="Transcribed_RNA"/>
</dbReference>
<feature type="domain" description="Peptidase C14 caspase" evidence="3">
    <location>
        <begin position="116"/>
        <end position="266"/>
    </location>
</feature>
<feature type="transmembrane region" description="Helical" evidence="2">
    <location>
        <begin position="463"/>
        <end position="484"/>
    </location>
</feature>
<feature type="transmembrane region" description="Helical" evidence="2">
    <location>
        <begin position="290"/>
        <end position="315"/>
    </location>
</feature>